<feature type="binding site" evidence="6 7">
    <location>
        <position position="172"/>
    </location>
    <ligand>
        <name>FMN</name>
        <dbReference type="ChEBI" id="CHEBI:58210"/>
    </ligand>
</feature>
<dbReference type="UniPathway" id="UPA01068">
    <property type="reaction ID" value="UER00304"/>
</dbReference>
<feature type="binding site" evidence="6 7">
    <location>
        <begin position="127"/>
        <end position="128"/>
    </location>
    <ligand>
        <name>FMN</name>
        <dbReference type="ChEBI" id="CHEBI:58210"/>
    </ligand>
</feature>
<dbReference type="PANTHER" id="PTHR10851:SF0">
    <property type="entry name" value="PYRIDOXINE-5'-PHOSPHATE OXIDASE"/>
    <property type="match status" value="1"/>
</dbReference>
<gene>
    <name evidence="6 10" type="primary">pdxH</name>
    <name evidence="10" type="ORF">JGUZn3_08130</name>
</gene>
<dbReference type="RefSeq" id="WP_203414427.1">
    <property type="nucleotide sequence ID" value="NZ_CP060244.1"/>
</dbReference>
<dbReference type="PANTHER" id="PTHR10851">
    <property type="entry name" value="PYRIDOXINE-5-PHOSPHATE OXIDASE"/>
    <property type="match status" value="1"/>
</dbReference>
<feature type="binding site" evidence="6 7">
    <location>
        <begin position="48"/>
        <end position="53"/>
    </location>
    <ligand>
        <name>FMN</name>
        <dbReference type="ChEBI" id="CHEBI:58210"/>
    </ligand>
</feature>
<dbReference type="EC" id="1.4.3.5" evidence="6"/>
<feature type="binding site" evidence="6">
    <location>
        <position position="53"/>
    </location>
    <ligand>
        <name>substrate</name>
    </ligand>
</feature>
<keyword evidence="5 6" id="KW-0664">Pyridoxine biosynthesis</keyword>
<protein>
    <recommendedName>
        <fullName evidence="6">Pyridoxine/pyridoxamine 5'-phosphate oxidase</fullName>
        <ecNumber evidence="6">1.4.3.5</ecNumber>
    </recommendedName>
    <alternativeName>
        <fullName evidence="6">PNP/PMP oxidase</fullName>
        <shortName evidence="6">PNPOx</shortName>
    </alternativeName>
    <alternativeName>
        <fullName evidence="6">Pyridoxal 5'-phosphate synthase</fullName>
    </alternativeName>
</protein>
<sequence>MSTPLIDMNANPFDLFSRWLKEAETYEPNDPNAMSVATADSRGRPSVRTLLLKGFDQRGFVFYTNTLSRKGQELAENPYAALLFYWKSLHRQIRIEGKVVPVSAEEADAYFATRSRISRIGALASEQSHPLADRAILEQKVQELEKHYPGDIIPRPDNWSGYRVIPNHIEFWQDRPYRLHDRAVWTLSSQGTWSVTRLYP</sequence>
<comment type="pathway">
    <text evidence="6">Cofactor metabolism; pyridoxal 5'-phosphate salvage; pyridoxal 5'-phosphate from pyridoxamine 5'-phosphate: step 1/1.</text>
</comment>
<feature type="binding site" evidence="6">
    <location>
        <position position="114"/>
    </location>
    <ligand>
        <name>substrate</name>
    </ligand>
</feature>
<reference evidence="10 11" key="1">
    <citation type="submission" date="2020-08" db="EMBL/GenBank/DDBJ databases">
        <title>Complete genome sequence of Entomobacter blattae G55GP.</title>
        <authorList>
            <person name="Poehlein A."/>
            <person name="Guzman J."/>
            <person name="Daniel R."/>
            <person name="Vilcinskas A."/>
        </authorList>
    </citation>
    <scope>NUCLEOTIDE SEQUENCE [LARGE SCALE GENOMIC DNA]</scope>
    <source>
        <strain evidence="10 11">G55GP</strain>
    </source>
</reference>
<dbReference type="HAMAP" id="MF_01629">
    <property type="entry name" value="PdxH"/>
    <property type="match status" value="1"/>
</dbReference>
<dbReference type="InterPro" id="IPR000659">
    <property type="entry name" value="Pyridox_Oxase"/>
</dbReference>
<dbReference type="GO" id="GO:0008615">
    <property type="term" value="P:pyridoxine biosynthetic process"/>
    <property type="evidence" value="ECO:0007669"/>
    <property type="project" value="UniProtKB-UniRule"/>
</dbReference>
<proteinExistence type="inferred from homology"/>
<feature type="domain" description="Pyridoxine 5'-phosphate oxidase dimerisation C-terminal" evidence="9">
    <location>
        <begin position="159"/>
        <end position="200"/>
    </location>
</feature>
<evidence type="ECO:0000256" key="6">
    <source>
        <dbReference type="HAMAP-Rule" id="MF_01629"/>
    </source>
</evidence>
<evidence type="ECO:0000313" key="10">
    <source>
        <dbReference type="EMBL" id="QNT78046.1"/>
    </source>
</evidence>
<feature type="binding site" evidence="6 7">
    <location>
        <position position="70"/>
    </location>
    <ligand>
        <name>FMN</name>
        <dbReference type="ChEBI" id="CHEBI:58210"/>
    </ligand>
</feature>
<evidence type="ECO:0000256" key="3">
    <source>
        <dbReference type="ARBA" id="ARBA00022643"/>
    </source>
</evidence>
<dbReference type="InterPro" id="IPR012349">
    <property type="entry name" value="Split_barrel_FMN-bd"/>
</dbReference>
<comment type="similarity">
    <text evidence="1 6">Belongs to the pyridoxamine 5'-phosphate oxidase family.</text>
</comment>
<comment type="cofactor">
    <cofactor evidence="6 7">
        <name>FMN</name>
        <dbReference type="ChEBI" id="CHEBI:58210"/>
    </cofactor>
    <text evidence="6 7">Binds 1 FMN per subunit.</text>
</comment>
<feature type="domain" description="Pyridoxamine 5'-phosphate oxidase N-terminal" evidence="8">
    <location>
        <begin position="28"/>
        <end position="147"/>
    </location>
</feature>
<evidence type="ECO:0000256" key="5">
    <source>
        <dbReference type="ARBA" id="ARBA00023096"/>
    </source>
</evidence>
<evidence type="ECO:0000256" key="2">
    <source>
        <dbReference type="ARBA" id="ARBA00022630"/>
    </source>
</evidence>
<dbReference type="InterPro" id="IPR011576">
    <property type="entry name" value="Pyridox_Oxase_N"/>
</dbReference>
<dbReference type="AlphaFoldDB" id="A0A7H1NQI6"/>
<name>A0A7H1NQI6_9PROT</name>
<dbReference type="Pfam" id="PF01243">
    <property type="entry name" value="PNPOx_N"/>
    <property type="match status" value="1"/>
</dbReference>
<dbReference type="NCBIfam" id="NF004231">
    <property type="entry name" value="PRK05679.1"/>
    <property type="match status" value="1"/>
</dbReference>
<comment type="function">
    <text evidence="6">Catalyzes the oxidation of either pyridoxine 5'-phosphate (PNP) or pyridoxamine 5'-phosphate (PMP) into pyridoxal 5'-phosphate (PLP).</text>
</comment>
<evidence type="ECO:0000256" key="7">
    <source>
        <dbReference type="PIRSR" id="PIRSR000190-2"/>
    </source>
</evidence>
<evidence type="ECO:0000259" key="9">
    <source>
        <dbReference type="Pfam" id="PF10590"/>
    </source>
</evidence>
<dbReference type="NCBIfam" id="TIGR00558">
    <property type="entry name" value="pdxH"/>
    <property type="match status" value="1"/>
</dbReference>
<keyword evidence="2 6" id="KW-0285">Flavoprotein</keyword>
<feature type="binding site" evidence="6 7">
    <location>
        <position position="92"/>
    </location>
    <ligand>
        <name>FMN</name>
        <dbReference type="ChEBI" id="CHEBI:58210"/>
    </ligand>
</feature>
<dbReference type="PROSITE" id="PS01064">
    <property type="entry name" value="PYRIDOX_OXIDASE"/>
    <property type="match status" value="1"/>
</dbReference>
<keyword evidence="3 6" id="KW-0288">FMN</keyword>
<comment type="subunit">
    <text evidence="6">Homodimer.</text>
</comment>
<evidence type="ECO:0000313" key="11">
    <source>
        <dbReference type="Proteomes" id="UP000516349"/>
    </source>
</evidence>
<comment type="pathway">
    <text evidence="6">Cofactor metabolism; pyridoxal 5'-phosphate salvage; pyridoxal 5'-phosphate from pyridoxine 5'-phosphate: step 1/1.</text>
</comment>
<dbReference type="SUPFAM" id="SSF50475">
    <property type="entry name" value="FMN-binding split barrel"/>
    <property type="match status" value="1"/>
</dbReference>
<dbReference type="EMBL" id="CP060244">
    <property type="protein sequence ID" value="QNT78046.1"/>
    <property type="molecule type" value="Genomic_DNA"/>
</dbReference>
<feature type="binding site" evidence="6">
    <location>
        <position position="118"/>
    </location>
    <ligand>
        <name>substrate</name>
    </ligand>
</feature>
<dbReference type="PIRSF" id="PIRSF000190">
    <property type="entry name" value="Pyd_amn-ph_oxd"/>
    <property type="match status" value="1"/>
</dbReference>
<keyword evidence="11" id="KW-1185">Reference proteome</keyword>
<dbReference type="Proteomes" id="UP000516349">
    <property type="component" value="Chromosome"/>
</dbReference>
<evidence type="ECO:0000256" key="4">
    <source>
        <dbReference type="ARBA" id="ARBA00023002"/>
    </source>
</evidence>
<feature type="binding site" evidence="6 7">
    <location>
        <position position="182"/>
    </location>
    <ligand>
        <name>FMN</name>
        <dbReference type="ChEBI" id="CHEBI:58210"/>
    </ligand>
</feature>
<keyword evidence="4 6" id="KW-0560">Oxidoreductase</keyword>
<comment type="catalytic activity">
    <reaction evidence="6">
        <text>pyridoxamine 5'-phosphate + O2 + H2O = pyridoxal 5'-phosphate + H2O2 + NH4(+)</text>
        <dbReference type="Rhea" id="RHEA:15817"/>
        <dbReference type="ChEBI" id="CHEBI:15377"/>
        <dbReference type="ChEBI" id="CHEBI:15379"/>
        <dbReference type="ChEBI" id="CHEBI:16240"/>
        <dbReference type="ChEBI" id="CHEBI:28938"/>
        <dbReference type="ChEBI" id="CHEBI:58451"/>
        <dbReference type="ChEBI" id="CHEBI:597326"/>
        <dbReference type="EC" id="1.4.3.5"/>
    </reaction>
</comment>
<organism evidence="10 11">
    <name type="scientific">Entomobacter blattae</name>
    <dbReference type="NCBI Taxonomy" id="2762277"/>
    <lineage>
        <taxon>Bacteria</taxon>
        <taxon>Pseudomonadati</taxon>
        <taxon>Pseudomonadota</taxon>
        <taxon>Alphaproteobacteria</taxon>
        <taxon>Acetobacterales</taxon>
        <taxon>Acetobacteraceae</taxon>
        <taxon>Entomobacter</taxon>
    </lineage>
</organism>
<dbReference type="InterPro" id="IPR019740">
    <property type="entry name" value="Pyridox_Oxase_CS"/>
</dbReference>
<feature type="binding site" evidence="6 7">
    <location>
        <begin position="63"/>
        <end position="64"/>
    </location>
    <ligand>
        <name>FMN</name>
        <dbReference type="ChEBI" id="CHEBI:58210"/>
    </ligand>
</feature>
<evidence type="ECO:0000259" key="8">
    <source>
        <dbReference type="Pfam" id="PF01243"/>
    </source>
</evidence>
<feature type="binding site" evidence="6">
    <location>
        <position position="110"/>
    </location>
    <ligand>
        <name>substrate</name>
    </ligand>
</feature>
<comment type="catalytic activity">
    <reaction evidence="6">
        <text>pyridoxine 5'-phosphate + O2 = pyridoxal 5'-phosphate + H2O2</text>
        <dbReference type="Rhea" id="RHEA:15149"/>
        <dbReference type="ChEBI" id="CHEBI:15379"/>
        <dbReference type="ChEBI" id="CHEBI:16240"/>
        <dbReference type="ChEBI" id="CHEBI:58589"/>
        <dbReference type="ChEBI" id="CHEBI:597326"/>
        <dbReference type="EC" id="1.4.3.5"/>
    </reaction>
</comment>
<dbReference type="InterPro" id="IPR019576">
    <property type="entry name" value="Pyridoxamine_oxidase_dimer_C"/>
</dbReference>
<dbReference type="GO" id="GO:0010181">
    <property type="term" value="F:FMN binding"/>
    <property type="evidence" value="ECO:0007669"/>
    <property type="project" value="UniProtKB-UniRule"/>
</dbReference>
<accession>A0A7H1NQI6</accession>
<feature type="binding site" evidence="6 7">
    <location>
        <position position="69"/>
    </location>
    <ligand>
        <name>FMN</name>
        <dbReference type="ChEBI" id="CHEBI:58210"/>
    </ligand>
</feature>
<evidence type="ECO:0000256" key="1">
    <source>
        <dbReference type="ARBA" id="ARBA00007301"/>
    </source>
</evidence>
<dbReference type="KEGG" id="ebla:JGUZn3_08130"/>
<dbReference type="GO" id="GO:0004733">
    <property type="term" value="F:pyridoxamine phosphate oxidase activity"/>
    <property type="evidence" value="ECO:0007669"/>
    <property type="project" value="UniProtKB-UniRule"/>
</dbReference>
<feature type="binding site" evidence="6">
    <location>
        <begin position="178"/>
        <end position="180"/>
    </location>
    <ligand>
        <name>substrate</name>
    </ligand>
</feature>
<dbReference type="Pfam" id="PF10590">
    <property type="entry name" value="PNP_phzG_C"/>
    <property type="match status" value="1"/>
</dbReference>
<dbReference type="Gene3D" id="2.30.110.10">
    <property type="entry name" value="Electron Transport, Fmn-binding Protein, Chain A"/>
    <property type="match status" value="1"/>
</dbReference>